<geneLocation type="plasmid" evidence="2">
    <name>pM7012</name>
</geneLocation>
<accession>V5YQ24</accession>
<proteinExistence type="predicted"/>
<dbReference type="EMBL" id="AB853026">
    <property type="protein sequence ID" value="BAO19021.1"/>
    <property type="molecule type" value="Genomic_DNA"/>
</dbReference>
<evidence type="ECO:0000313" key="2">
    <source>
        <dbReference type="EMBL" id="BAO19021.1"/>
    </source>
</evidence>
<name>V5YQ24_9BURK</name>
<organism evidence="2">
    <name type="scientific">Burkholderia sp. M701</name>
    <dbReference type="NCBI Taxonomy" id="326454"/>
    <lineage>
        <taxon>Bacteria</taxon>
        <taxon>Pseudomonadati</taxon>
        <taxon>Pseudomonadota</taxon>
        <taxon>Betaproteobacteria</taxon>
        <taxon>Burkholderiales</taxon>
        <taxon>Burkholderiaceae</taxon>
        <taxon>Burkholderia</taxon>
    </lineage>
</organism>
<feature type="transmembrane region" description="Helical" evidence="1">
    <location>
        <begin position="59"/>
        <end position="79"/>
    </location>
</feature>
<keyword evidence="1" id="KW-0812">Transmembrane</keyword>
<dbReference type="AlphaFoldDB" id="V5YQ24"/>
<evidence type="ECO:0000256" key="1">
    <source>
        <dbReference type="SAM" id="Phobius"/>
    </source>
</evidence>
<keyword evidence="2" id="KW-0614">Plasmid</keyword>
<reference evidence="2" key="1">
    <citation type="journal article" date="2014" name="Microbiology">
        <title>A 2,4-dichlorophenoxyacetic acid degradation plasmid pM7012 discloses distribution of an unclassified megaplasmid group across bacterial species.</title>
        <authorList>
            <person name="Sakai Y."/>
            <person name="Ogawa N."/>
            <person name="Shimomura Y."/>
            <person name="Fujii T."/>
        </authorList>
    </citation>
    <scope>NUCLEOTIDE SEQUENCE</scope>
    <source>
        <strain evidence="2">M701</strain>
    </source>
</reference>
<keyword evidence="1" id="KW-1133">Transmembrane helix</keyword>
<reference evidence="2" key="2">
    <citation type="submission" date="2024-06" db="EMBL/GenBank/DDBJ databases">
        <authorList>
            <person name="Sakai Y."/>
            <person name="Fujii T."/>
        </authorList>
    </citation>
    <scope>NUCLEOTIDE SEQUENCE</scope>
    <source>
        <strain evidence="2">M701</strain>
        <plasmid evidence="2">pM7012</plasmid>
    </source>
</reference>
<protein>
    <submittedName>
        <fullName evidence="2">Uncharacterized protein</fullName>
    </submittedName>
</protein>
<keyword evidence="1" id="KW-0472">Membrane</keyword>
<sequence>MYTKPRVPLAAGLLFCMARMPHFIPRRLTSRSCLTQPTQEWIMLIAFHWNDPAVQSSLIGAVGSFVTGIMAAVCAAVIGKQIAGRRRLQDKLDVALTDIAFLLKVEELHCVHRQTESDGPSPKLAVRKEVREKFGIVFSGRFTPGRVAYNGDISHPKKGD</sequence>